<evidence type="ECO:0000313" key="2">
    <source>
        <dbReference type="EMBL" id="MDQ0391069.1"/>
    </source>
</evidence>
<keyword evidence="1" id="KW-0732">Signal</keyword>
<keyword evidence="3" id="KW-1185">Reference proteome</keyword>
<evidence type="ECO:0000256" key="1">
    <source>
        <dbReference type="SAM" id="SignalP"/>
    </source>
</evidence>
<feature type="signal peptide" evidence="1">
    <location>
        <begin position="1"/>
        <end position="23"/>
    </location>
</feature>
<dbReference type="EMBL" id="JAUSVK010000001">
    <property type="protein sequence ID" value="MDQ0391069.1"/>
    <property type="molecule type" value="Genomic_DNA"/>
</dbReference>
<proteinExistence type="predicted"/>
<evidence type="ECO:0000313" key="3">
    <source>
        <dbReference type="Proteomes" id="UP001237448"/>
    </source>
</evidence>
<name>A0ABU0F907_9HYPH</name>
<accession>A0ABU0F907</accession>
<evidence type="ECO:0008006" key="4">
    <source>
        <dbReference type="Google" id="ProtNLM"/>
    </source>
</evidence>
<sequence length="143" mass="14251">MTPTLKTCLVAASLFCMSAPAFAQNAPDATITFSGGSVAAGVGYTWGSGTLRYKGKAYPFTVSGLSVVDVGAARIDGTGTVYNLRNVADAAGTYVAAGVGATIAGGGTVAALQNQNGVIVHFHSTTAGLKLHLSASGIVIKLK</sequence>
<reference evidence="2 3" key="1">
    <citation type="submission" date="2023-07" db="EMBL/GenBank/DDBJ databases">
        <title>Genomic Encyclopedia of Type Strains, Phase IV (KMG-IV): sequencing the most valuable type-strain genomes for metagenomic binning, comparative biology and taxonomic classification.</title>
        <authorList>
            <person name="Goeker M."/>
        </authorList>
    </citation>
    <scope>NUCLEOTIDE SEQUENCE [LARGE SCALE GENOMIC DNA]</scope>
    <source>
        <strain evidence="2 3">DSM 5896</strain>
    </source>
</reference>
<organism evidence="2 3">
    <name type="scientific">Labrys monachus</name>
    <dbReference type="NCBI Taxonomy" id="217067"/>
    <lineage>
        <taxon>Bacteria</taxon>
        <taxon>Pseudomonadati</taxon>
        <taxon>Pseudomonadota</taxon>
        <taxon>Alphaproteobacteria</taxon>
        <taxon>Hyphomicrobiales</taxon>
        <taxon>Xanthobacteraceae</taxon>
        <taxon>Labrys</taxon>
    </lineage>
</organism>
<dbReference type="RefSeq" id="WP_307422815.1">
    <property type="nucleotide sequence ID" value="NZ_JAUSVK010000001.1"/>
</dbReference>
<feature type="chain" id="PRO_5046982172" description="DUF1134 domain-containing protein" evidence="1">
    <location>
        <begin position="24"/>
        <end position="143"/>
    </location>
</feature>
<dbReference type="Proteomes" id="UP001237448">
    <property type="component" value="Unassembled WGS sequence"/>
</dbReference>
<protein>
    <recommendedName>
        <fullName evidence="4">DUF1134 domain-containing protein</fullName>
    </recommendedName>
</protein>
<gene>
    <name evidence="2" type="ORF">J3R73_000861</name>
</gene>
<comment type="caution">
    <text evidence="2">The sequence shown here is derived from an EMBL/GenBank/DDBJ whole genome shotgun (WGS) entry which is preliminary data.</text>
</comment>